<dbReference type="AlphaFoldDB" id="A0A6G1KB72"/>
<protein>
    <submittedName>
        <fullName evidence="2">Uncharacterized protein</fullName>
    </submittedName>
</protein>
<dbReference type="OrthoDB" id="5413982at2759"/>
<name>A0A6G1KB72_9PLEO</name>
<feature type="region of interest" description="Disordered" evidence="1">
    <location>
        <begin position="1"/>
        <end position="48"/>
    </location>
</feature>
<keyword evidence="3" id="KW-1185">Reference proteome</keyword>
<feature type="compositionally biased region" description="Low complexity" evidence="1">
    <location>
        <begin position="25"/>
        <end position="42"/>
    </location>
</feature>
<reference evidence="2" key="1">
    <citation type="journal article" date="2020" name="Stud. Mycol.">
        <title>101 Dothideomycetes genomes: a test case for predicting lifestyles and emergence of pathogens.</title>
        <authorList>
            <person name="Haridas S."/>
            <person name="Albert R."/>
            <person name="Binder M."/>
            <person name="Bloem J."/>
            <person name="Labutti K."/>
            <person name="Salamov A."/>
            <person name="Andreopoulos B."/>
            <person name="Baker S."/>
            <person name="Barry K."/>
            <person name="Bills G."/>
            <person name="Bluhm B."/>
            <person name="Cannon C."/>
            <person name="Castanera R."/>
            <person name="Culley D."/>
            <person name="Daum C."/>
            <person name="Ezra D."/>
            <person name="Gonzalez J."/>
            <person name="Henrissat B."/>
            <person name="Kuo A."/>
            <person name="Liang C."/>
            <person name="Lipzen A."/>
            <person name="Lutzoni F."/>
            <person name="Magnuson J."/>
            <person name="Mondo S."/>
            <person name="Nolan M."/>
            <person name="Ohm R."/>
            <person name="Pangilinan J."/>
            <person name="Park H.-J."/>
            <person name="Ramirez L."/>
            <person name="Alfaro M."/>
            <person name="Sun H."/>
            <person name="Tritt A."/>
            <person name="Yoshinaga Y."/>
            <person name="Zwiers L.-H."/>
            <person name="Turgeon B."/>
            <person name="Goodwin S."/>
            <person name="Spatafora J."/>
            <person name="Crous P."/>
            <person name="Grigoriev I."/>
        </authorList>
    </citation>
    <scope>NUCLEOTIDE SEQUENCE</scope>
    <source>
        <strain evidence="2">CBS 279.74</strain>
    </source>
</reference>
<gene>
    <name evidence="2" type="ORF">K504DRAFT_501187</name>
</gene>
<evidence type="ECO:0000256" key="1">
    <source>
        <dbReference type="SAM" id="MobiDB-lite"/>
    </source>
</evidence>
<accession>A0A6G1KB72</accession>
<organism evidence="2 3">
    <name type="scientific">Pleomassaria siparia CBS 279.74</name>
    <dbReference type="NCBI Taxonomy" id="1314801"/>
    <lineage>
        <taxon>Eukaryota</taxon>
        <taxon>Fungi</taxon>
        <taxon>Dikarya</taxon>
        <taxon>Ascomycota</taxon>
        <taxon>Pezizomycotina</taxon>
        <taxon>Dothideomycetes</taxon>
        <taxon>Pleosporomycetidae</taxon>
        <taxon>Pleosporales</taxon>
        <taxon>Pleomassariaceae</taxon>
        <taxon>Pleomassaria</taxon>
    </lineage>
</organism>
<feature type="compositionally biased region" description="Basic and acidic residues" evidence="1">
    <location>
        <begin position="93"/>
        <end position="108"/>
    </location>
</feature>
<proteinExistence type="predicted"/>
<feature type="region of interest" description="Disordered" evidence="1">
    <location>
        <begin position="77"/>
        <end position="108"/>
    </location>
</feature>
<dbReference type="EMBL" id="MU005769">
    <property type="protein sequence ID" value="KAF2709883.1"/>
    <property type="molecule type" value="Genomic_DNA"/>
</dbReference>
<evidence type="ECO:0000313" key="3">
    <source>
        <dbReference type="Proteomes" id="UP000799428"/>
    </source>
</evidence>
<dbReference type="Proteomes" id="UP000799428">
    <property type="component" value="Unassembled WGS sequence"/>
</dbReference>
<sequence>MGSQCRPAFPPRARRSPSPYPSPQPSIHSSPSSASSSSSSSSTNTETLTDVKAGKCWNCMSKLVVVGDRGPGGGVTCIECWEPQPQPQPQEGDSGHGGKGIEEREGRE</sequence>
<evidence type="ECO:0000313" key="2">
    <source>
        <dbReference type="EMBL" id="KAF2709883.1"/>
    </source>
</evidence>